<proteinExistence type="predicted"/>
<dbReference type="RefSeq" id="WP_197453053.1">
    <property type="nucleotide sequence ID" value="NZ_CP036318.1"/>
</dbReference>
<organism evidence="1 2">
    <name type="scientific">Rosistilla oblonga</name>
    <dbReference type="NCBI Taxonomy" id="2527990"/>
    <lineage>
        <taxon>Bacteria</taxon>
        <taxon>Pseudomonadati</taxon>
        <taxon>Planctomycetota</taxon>
        <taxon>Planctomycetia</taxon>
        <taxon>Pirellulales</taxon>
        <taxon>Pirellulaceae</taxon>
        <taxon>Rosistilla</taxon>
    </lineage>
</organism>
<accession>A0A518IQ05</accession>
<name>A0A518IQ05_9BACT</name>
<keyword evidence="2" id="KW-1185">Reference proteome</keyword>
<evidence type="ECO:0000313" key="2">
    <source>
        <dbReference type="Proteomes" id="UP000316770"/>
    </source>
</evidence>
<dbReference type="EMBL" id="CP036318">
    <property type="protein sequence ID" value="QDV55164.1"/>
    <property type="molecule type" value="Genomic_DNA"/>
</dbReference>
<evidence type="ECO:0008006" key="3">
    <source>
        <dbReference type="Google" id="ProtNLM"/>
    </source>
</evidence>
<dbReference type="Pfam" id="PF14136">
    <property type="entry name" value="DUF4303"/>
    <property type="match status" value="1"/>
</dbReference>
<reference evidence="1 2" key="1">
    <citation type="submission" date="2019-02" db="EMBL/GenBank/DDBJ databases">
        <title>Deep-cultivation of Planctomycetes and their phenomic and genomic characterization uncovers novel biology.</title>
        <authorList>
            <person name="Wiegand S."/>
            <person name="Jogler M."/>
            <person name="Boedeker C."/>
            <person name="Pinto D."/>
            <person name="Vollmers J."/>
            <person name="Rivas-Marin E."/>
            <person name="Kohn T."/>
            <person name="Peeters S.H."/>
            <person name="Heuer A."/>
            <person name="Rast P."/>
            <person name="Oberbeckmann S."/>
            <person name="Bunk B."/>
            <person name="Jeske O."/>
            <person name="Meyerdierks A."/>
            <person name="Storesund J.E."/>
            <person name="Kallscheuer N."/>
            <person name="Luecker S."/>
            <person name="Lage O.M."/>
            <person name="Pohl T."/>
            <person name="Merkel B.J."/>
            <person name="Hornburger P."/>
            <person name="Mueller R.-W."/>
            <person name="Bruemmer F."/>
            <person name="Labrenz M."/>
            <person name="Spormann A.M."/>
            <person name="Op den Camp H."/>
            <person name="Overmann J."/>
            <person name="Amann R."/>
            <person name="Jetten M.S.M."/>
            <person name="Mascher T."/>
            <person name="Medema M.H."/>
            <person name="Devos D.P."/>
            <person name="Kaster A.-K."/>
            <person name="Ovreas L."/>
            <person name="Rohde M."/>
            <person name="Galperin M.Y."/>
            <person name="Jogler C."/>
        </authorList>
    </citation>
    <scope>NUCLEOTIDE SEQUENCE [LARGE SCALE GENOMIC DNA]</scope>
    <source>
        <strain evidence="1 2">Mal33</strain>
    </source>
</reference>
<dbReference type="InterPro" id="IPR025409">
    <property type="entry name" value="DUF4303"/>
</dbReference>
<protein>
    <recommendedName>
        <fullName evidence="3">DUF4303 domain-containing protein</fullName>
    </recommendedName>
</protein>
<gene>
    <name evidence="1" type="ORF">Mal33_11330</name>
</gene>
<sequence>MQTELRSDLDDWKKSFRDELSSHLATLVLDQDIYGFAIEPSEDLSSMHFITCVGRESNLKGEVSGSRAWLDRRYCHVEWDGYLPPSDFGGSLERLNAISEKYHNLLIDSDTCEFTEDGNEFRDTWYAEILAVMIELDKNGSFGKIWFKIISFSDFDHPIQKESFTRLNRDRALNDAESLFDIG</sequence>
<dbReference type="Proteomes" id="UP000316770">
    <property type="component" value="Chromosome"/>
</dbReference>
<evidence type="ECO:0000313" key="1">
    <source>
        <dbReference type="EMBL" id="QDV55164.1"/>
    </source>
</evidence>
<dbReference type="AlphaFoldDB" id="A0A518IQ05"/>